<dbReference type="InterPro" id="IPR029028">
    <property type="entry name" value="Alpha/beta_knot_MTases"/>
</dbReference>
<dbReference type="OrthoDB" id="9789043at2"/>
<evidence type="ECO:0000256" key="4">
    <source>
        <dbReference type="ARBA" id="ARBA00022691"/>
    </source>
</evidence>
<comment type="subcellular location">
    <subcellularLocation>
        <location evidence="6">Cytoplasm</location>
    </subcellularLocation>
</comment>
<comment type="function">
    <text evidence="6">Could methylate the ribose at the nucleotide 34 wobble position in tRNA.</text>
</comment>
<name>A0A3D8J980_9HELI</name>
<dbReference type="EMBL" id="NXLW01000002">
    <property type="protein sequence ID" value="RDU73401.1"/>
    <property type="molecule type" value="Genomic_DNA"/>
</dbReference>
<comment type="similarity">
    <text evidence="6">Belongs to the class IV-like SAM-binding methyltransferase superfamily. RNA methyltransferase TrmH family. TrmL subfamily.</text>
</comment>
<dbReference type="GO" id="GO:0141098">
    <property type="term" value="F:tRNA (cytidine(34)-2'-O)-methyltransferase activity"/>
    <property type="evidence" value="ECO:0007669"/>
    <property type="project" value="RHEA"/>
</dbReference>
<feature type="domain" description="tRNA/rRNA methyltransferase SpoU type" evidence="8">
    <location>
        <begin position="9"/>
        <end position="178"/>
    </location>
</feature>
<keyword evidence="10" id="KW-1185">Reference proteome</keyword>
<evidence type="ECO:0000256" key="1">
    <source>
        <dbReference type="ARBA" id="ARBA00022490"/>
    </source>
</evidence>
<dbReference type="Pfam" id="PF00588">
    <property type="entry name" value="SpoU_methylase"/>
    <property type="match status" value="1"/>
</dbReference>
<dbReference type="PIRSF" id="PIRSF029256">
    <property type="entry name" value="SpoU_TrmH_prd"/>
    <property type="match status" value="1"/>
</dbReference>
<dbReference type="PANTHER" id="PTHR42971">
    <property type="entry name" value="TRNA (CYTIDINE(34)-2'-O)-METHYLTRANSFERASE"/>
    <property type="match status" value="1"/>
</dbReference>
<dbReference type="GO" id="GO:0003723">
    <property type="term" value="F:RNA binding"/>
    <property type="evidence" value="ECO:0007669"/>
    <property type="project" value="InterPro"/>
</dbReference>
<feature type="binding site" evidence="6 7">
    <location>
        <position position="134"/>
    </location>
    <ligand>
        <name>S-adenosyl-L-methionine</name>
        <dbReference type="ChEBI" id="CHEBI:59789"/>
    </ligand>
</feature>
<keyword evidence="4 6" id="KW-0949">S-adenosyl-L-methionine</keyword>
<keyword evidence="3 6" id="KW-0808">Transferase</keyword>
<feature type="binding site" evidence="6 7">
    <location>
        <position position="158"/>
    </location>
    <ligand>
        <name>S-adenosyl-L-methionine</name>
        <dbReference type="ChEBI" id="CHEBI:59789"/>
    </ligand>
</feature>
<dbReference type="InterPro" id="IPR029026">
    <property type="entry name" value="tRNA_m1G_MTases_N"/>
</dbReference>
<sequence>MFAQDSIALHIVLVNPQIPQNTGNIARLCAAMNATLHLIHPLGFSLESKFVRRAGLDYWDKLNVKEYESTKAFFAALDAQYFSLAHELESKPTFSSLHFAFSSKVNTSYFMQDFFAMQKSSQCIKSFHYFLYFGSETNGLNDCFQSCFSLIRGKYLTIPMAKDCRCLNLSNVVAIVGYELIRQAHIYLAAKNL</sequence>
<evidence type="ECO:0000259" key="8">
    <source>
        <dbReference type="Pfam" id="PF00588"/>
    </source>
</evidence>
<evidence type="ECO:0000256" key="7">
    <source>
        <dbReference type="PIRSR" id="PIRSR029256-1"/>
    </source>
</evidence>
<dbReference type="GO" id="GO:0002130">
    <property type="term" value="P:wobble position ribose methylation"/>
    <property type="evidence" value="ECO:0007669"/>
    <property type="project" value="TreeGrafter"/>
</dbReference>
<dbReference type="GO" id="GO:0141102">
    <property type="term" value="F:tRNA (5-carboxymethylaminomethyluridine(34)-2'-O)-methyltransferase activity"/>
    <property type="evidence" value="ECO:0007669"/>
    <property type="project" value="RHEA"/>
</dbReference>
<evidence type="ECO:0000313" key="10">
    <source>
        <dbReference type="Proteomes" id="UP000256424"/>
    </source>
</evidence>
<dbReference type="EC" id="2.1.1.207" evidence="6"/>
<dbReference type="RefSeq" id="WP_104763014.1">
    <property type="nucleotide sequence ID" value="NZ_FZPM01000012.1"/>
</dbReference>
<dbReference type="Proteomes" id="UP000256424">
    <property type="component" value="Unassembled WGS sequence"/>
</dbReference>
<dbReference type="HAMAP" id="MF_01885">
    <property type="entry name" value="tRNA_methyltr_TrmL"/>
    <property type="match status" value="1"/>
</dbReference>
<keyword evidence="5 6" id="KW-0819">tRNA processing</keyword>
<comment type="catalytic activity">
    <reaction evidence="6">
        <text>5-carboxymethylaminomethyluridine(34) in tRNA(Leu) + S-adenosyl-L-methionine = 5-carboxymethylaminomethyl-2'-O-methyluridine(34) in tRNA(Leu) + S-adenosyl-L-homocysteine + H(+)</text>
        <dbReference type="Rhea" id="RHEA:43088"/>
        <dbReference type="Rhea" id="RHEA-COMP:10333"/>
        <dbReference type="Rhea" id="RHEA-COMP:10334"/>
        <dbReference type="ChEBI" id="CHEBI:15378"/>
        <dbReference type="ChEBI" id="CHEBI:57856"/>
        <dbReference type="ChEBI" id="CHEBI:59789"/>
        <dbReference type="ChEBI" id="CHEBI:74508"/>
        <dbReference type="ChEBI" id="CHEBI:74511"/>
        <dbReference type="EC" id="2.1.1.207"/>
    </reaction>
</comment>
<proteinExistence type="inferred from homology"/>
<evidence type="ECO:0000256" key="6">
    <source>
        <dbReference type="HAMAP-Rule" id="MF_01885"/>
    </source>
</evidence>
<dbReference type="InterPro" id="IPR001537">
    <property type="entry name" value="SpoU_MeTrfase"/>
</dbReference>
<dbReference type="PANTHER" id="PTHR42971:SF1">
    <property type="entry name" value="TRNA (CYTIDINE(34)-2'-O)-METHYLTRANSFERASE"/>
    <property type="match status" value="1"/>
</dbReference>
<reference evidence="9 10" key="1">
    <citation type="submission" date="2018-04" db="EMBL/GenBank/DDBJ databases">
        <title>Novel Campyloabacter and Helicobacter Species and Strains.</title>
        <authorList>
            <person name="Mannion A.J."/>
            <person name="Shen Z."/>
            <person name="Fox J.G."/>
        </authorList>
    </citation>
    <scope>NUCLEOTIDE SEQUENCE [LARGE SCALE GENOMIC DNA]</scope>
    <source>
        <strain evidence="9 10">MIT 97-5075</strain>
    </source>
</reference>
<evidence type="ECO:0000256" key="2">
    <source>
        <dbReference type="ARBA" id="ARBA00022603"/>
    </source>
</evidence>
<evidence type="ECO:0000256" key="5">
    <source>
        <dbReference type="ARBA" id="ARBA00022694"/>
    </source>
</evidence>
<dbReference type="GO" id="GO:0005737">
    <property type="term" value="C:cytoplasm"/>
    <property type="evidence" value="ECO:0007669"/>
    <property type="project" value="UniProtKB-SubCell"/>
</dbReference>
<dbReference type="InterPro" id="IPR016914">
    <property type="entry name" value="TrmL"/>
</dbReference>
<dbReference type="SUPFAM" id="SSF75217">
    <property type="entry name" value="alpha/beta knot"/>
    <property type="match status" value="1"/>
</dbReference>
<evidence type="ECO:0000256" key="3">
    <source>
        <dbReference type="ARBA" id="ARBA00022679"/>
    </source>
</evidence>
<comment type="caution">
    <text evidence="9">The sequence shown here is derived from an EMBL/GenBank/DDBJ whole genome shotgun (WGS) entry which is preliminary data.</text>
</comment>
<dbReference type="AlphaFoldDB" id="A0A3D8J980"/>
<gene>
    <name evidence="9" type="ORF">CQA66_01690</name>
</gene>
<protein>
    <recommendedName>
        <fullName evidence="6">Putative tRNA (cytidine(34)-2'-O)-methyltransferase</fullName>
        <ecNumber evidence="6">2.1.1.207</ecNumber>
    </recommendedName>
    <alternativeName>
        <fullName evidence="6">tRNA (cytidine/uridine-2'-O-)-methyltransferase</fullName>
    </alternativeName>
</protein>
<organism evidence="9 10">
    <name type="scientific">Helicobacter aurati</name>
    <dbReference type="NCBI Taxonomy" id="137778"/>
    <lineage>
        <taxon>Bacteria</taxon>
        <taxon>Pseudomonadati</taxon>
        <taxon>Campylobacterota</taxon>
        <taxon>Epsilonproteobacteria</taxon>
        <taxon>Campylobacterales</taxon>
        <taxon>Helicobacteraceae</taxon>
        <taxon>Helicobacter</taxon>
    </lineage>
</organism>
<accession>A0A3D8J980</accession>
<keyword evidence="2 6" id="KW-0489">Methyltransferase</keyword>
<dbReference type="Gene3D" id="3.40.1280.10">
    <property type="match status" value="1"/>
</dbReference>
<comment type="caution">
    <text evidence="6">Lacks conserved residue(s) required for the propagation of feature annotation.</text>
</comment>
<keyword evidence="1 6" id="KW-0963">Cytoplasm</keyword>
<evidence type="ECO:0000313" key="9">
    <source>
        <dbReference type="EMBL" id="RDU73401.1"/>
    </source>
</evidence>
<comment type="catalytic activity">
    <reaction evidence="6">
        <text>cytidine(34) in tRNA + S-adenosyl-L-methionine = 2'-O-methylcytidine(34) in tRNA + S-adenosyl-L-homocysteine + H(+)</text>
        <dbReference type="Rhea" id="RHEA:43084"/>
        <dbReference type="Rhea" id="RHEA-COMP:10331"/>
        <dbReference type="Rhea" id="RHEA-COMP:10332"/>
        <dbReference type="ChEBI" id="CHEBI:15378"/>
        <dbReference type="ChEBI" id="CHEBI:57856"/>
        <dbReference type="ChEBI" id="CHEBI:59789"/>
        <dbReference type="ChEBI" id="CHEBI:74495"/>
        <dbReference type="ChEBI" id="CHEBI:82748"/>
        <dbReference type="EC" id="2.1.1.207"/>
    </reaction>
</comment>
<dbReference type="CDD" id="cd18094">
    <property type="entry name" value="SpoU-like_TrmL"/>
    <property type="match status" value="1"/>
</dbReference>